<organism evidence="7 8">
    <name type="scientific">Spiroplasma litorale</name>
    <dbReference type="NCBI Taxonomy" id="216942"/>
    <lineage>
        <taxon>Bacteria</taxon>
        <taxon>Bacillati</taxon>
        <taxon>Mycoplasmatota</taxon>
        <taxon>Mollicutes</taxon>
        <taxon>Entomoplasmatales</taxon>
        <taxon>Spiroplasmataceae</taxon>
        <taxon>Spiroplasma</taxon>
    </lineage>
</organism>
<name>A0A0K1W3C9_9MOLU</name>
<dbReference type="EC" id="2.1.1.-" evidence="6"/>
<dbReference type="SUPFAM" id="SSF53335">
    <property type="entry name" value="S-adenosyl-L-methionine-dependent methyltransferases"/>
    <property type="match status" value="1"/>
</dbReference>
<feature type="binding site" evidence="6">
    <location>
        <begin position="122"/>
        <end position="123"/>
    </location>
    <ligand>
        <name>S-adenosyl-L-methionine</name>
        <dbReference type="ChEBI" id="CHEBI:59789"/>
    </ligand>
</feature>
<keyword evidence="5 6" id="KW-0949">S-adenosyl-L-methionine</keyword>
<comment type="subcellular location">
    <subcellularLocation>
        <location evidence="6">Cytoplasm</location>
    </subcellularLocation>
</comment>
<keyword evidence="2 6" id="KW-0698">rRNA processing</keyword>
<dbReference type="Proteomes" id="UP000067476">
    <property type="component" value="Chromosome"/>
</dbReference>
<dbReference type="PANTHER" id="PTHR31760">
    <property type="entry name" value="S-ADENOSYL-L-METHIONINE-DEPENDENT METHYLTRANSFERASES SUPERFAMILY PROTEIN"/>
    <property type="match status" value="1"/>
</dbReference>
<sequence length="230" mass="26837">MIFKILEKNKNFNTDIRKKLIKYIELLKIWNKKFNLTSIIEDEEIIKKHFYDSLIFTSSYELNNQTILDIGTGAGFPGMVLKIFYENLTVILLESNNKKVLFLKEVIKELDLKNIFVSNERAEVFSINNKEKFDIVISRAVAQLNILLEIGVQALKVDGTFIALKGKNYQEEVNILNNCEYKIGLKFMNKQIYEDLYLGTRANLFYKKISSTPNGYPRNYNKIKKRPLGE</sequence>
<dbReference type="InterPro" id="IPR003682">
    <property type="entry name" value="rRNA_ssu_MeTfrase_G"/>
</dbReference>
<gene>
    <name evidence="6 7" type="primary">rsmG</name>
    <name evidence="7" type="ORF">SLITO_v1c10850</name>
</gene>
<keyword evidence="1 6" id="KW-0963">Cytoplasm</keyword>
<dbReference type="STRING" id="216942.SLITO_v1c10850"/>
<evidence type="ECO:0000256" key="5">
    <source>
        <dbReference type="ARBA" id="ARBA00022691"/>
    </source>
</evidence>
<keyword evidence="3 6" id="KW-0489">Methyltransferase</keyword>
<evidence type="ECO:0000256" key="4">
    <source>
        <dbReference type="ARBA" id="ARBA00022679"/>
    </source>
</evidence>
<keyword evidence="4 6" id="KW-0808">Transferase</keyword>
<dbReference type="CDD" id="cd02440">
    <property type="entry name" value="AdoMet_MTases"/>
    <property type="match status" value="1"/>
</dbReference>
<dbReference type="PATRIC" id="fig|216942.3.peg.1108"/>
<evidence type="ECO:0000256" key="2">
    <source>
        <dbReference type="ARBA" id="ARBA00022552"/>
    </source>
</evidence>
<dbReference type="InterPro" id="IPR029063">
    <property type="entry name" value="SAM-dependent_MTases_sf"/>
</dbReference>
<evidence type="ECO:0000313" key="7">
    <source>
        <dbReference type="EMBL" id="AKX34696.1"/>
    </source>
</evidence>
<dbReference type="KEGG" id="sll:SLITO_v1c10850"/>
<comment type="caution">
    <text evidence="6">Lacks conserved residue(s) required for the propagation of feature annotation.</text>
</comment>
<dbReference type="GO" id="GO:0005829">
    <property type="term" value="C:cytosol"/>
    <property type="evidence" value="ECO:0007669"/>
    <property type="project" value="TreeGrafter"/>
</dbReference>
<protein>
    <recommendedName>
        <fullName evidence="6">Ribosomal RNA small subunit methyltransferase G</fullName>
        <ecNumber evidence="6">2.1.1.-</ecNumber>
    </recommendedName>
    <alternativeName>
        <fullName evidence="6">16S rRNA 7-methylguanosine methyltransferase</fullName>
        <shortName evidence="6">16S rRNA m7G methyltransferase</shortName>
    </alternativeName>
</protein>
<evidence type="ECO:0000313" key="8">
    <source>
        <dbReference type="Proteomes" id="UP000067476"/>
    </source>
</evidence>
<dbReference type="EMBL" id="CP012357">
    <property type="protein sequence ID" value="AKX34696.1"/>
    <property type="molecule type" value="Genomic_DNA"/>
</dbReference>
<comment type="function">
    <text evidence="6">Specifically methylates the N7 position of a guanine in 16S rRNA.</text>
</comment>
<dbReference type="RefSeq" id="WP_075058774.1">
    <property type="nucleotide sequence ID" value="NZ_CP012357.1"/>
</dbReference>
<dbReference type="GO" id="GO:0070043">
    <property type="term" value="F:rRNA (guanine-N7-)-methyltransferase activity"/>
    <property type="evidence" value="ECO:0007669"/>
    <property type="project" value="UniProtKB-UniRule"/>
</dbReference>
<dbReference type="OrthoDB" id="9808773at2"/>
<reference evidence="7 8" key="1">
    <citation type="journal article" date="2015" name="Genome Announc.">
        <title>Complete Genome Sequence of Spiroplasma litorale TN-1T (DSM 21781), a Bacterium Isolated from a Green-Eyed Horsefly (Tabanus nigrovittatus).</title>
        <authorList>
            <person name="Lo W.S."/>
            <person name="Lai Y.C."/>
            <person name="Lien Y.W."/>
            <person name="Wang T.H."/>
            <person name="Kuo C.H."/>
        </authorList>
    </citation>
    <scope>NUCLEOTIDE SEQUENCE [LARGE SCALE GENOMIC DNA]</scope>
    <source>
        <strain evidence="7 8">TN-1</strain>
    </source>
</reference>
<dbReference type="AlphaFoldDB" id="A0A0K1W3C9"/>
<accession>A0A0K1W3C9</accession>
<comment type="similarity">
    <text evidence="6">Belongs to the methyltransferase superfamily. RNA methyltransferase RsmG family.</text>
</comment>
<proteinExistence type="inferred from homology"/>
<evidence type="ECO:0000256" key="1">
    <source>
        <dbReference type="ARBA" id="ARBA00022490"/>
    </source>
</evidence>
<dbReference type="Pfam" id="PF02527">
    <property type="entry name" value="GidB"/>
    <property type="match status" value="1"/>
</dbReference>
<evidence type="ECO:0000256" key="3">
    <source>
        <dbReference type="ARBA" id="ARBA00022603"/>
    </source>
</evidence>
<dbReference type="NCBIfam" id="TIGR00138">
    <property type="entry name" value="rsmG_gidB"/>
    <property type="match status" value="1"/>
</dbReference>
<evidence type="ECO:0000256" key="6">
    <source>
        <dbReference type="HAMAP-Rule" id="MF_00074"/>
    </source>
</evidence>
<feature type="binding site" evidence="6">
    <location>
        <position position="71"/>
    </location>
    <ligand>
        <name>S-adenosyl-L-methionine</name>
        <dbReference type="ChEBI" id="CHEBI:59789"/>
    </ligand>
</feature>
<dbReference type="HAMAP" id="MF_00074">
    <property type="entry name" value="16SrRNA_methyltr_G"/>
    <property type="match status" value="1"/>
</dbReference>
<dbReference type="Gene3D" id="3.40.50.150">
    <property type="entry name" value="Vaccinia Virus protein VP39"/>
    <property type="match status" value="1"/>
</dbReference>
<feature type="binding site" evidence="6">
    <location>
        <position position="139"/>
    </location>
    <ligand>
        <name>S-adenosyl-L-methionine</name>
        <dbReference type="ChEBI" id="CHEBI:59789"/>
    </ligand>
</feature>
<feature type="binding site" evidence="6">
    <location>
        <position position="76"/>
    </location>
    <ligand>
        <name>S-adenosyl-L-methionine</name>
        <dbReference type="ChEBI" id="CHEBI:59789"/>
    </ligand>
</feature>
<dbReference type="PANTHER" id="PTHR31760:SF0">
    <property type="entry name" value="S-ADENOSYL-L-METHIONINE-DEPENDENT METHYLTRANSFERASES SUPERFAMILY PROTEIN"/>
    <property type="match status" value="1"/>
</dbReference>
<keyword evidence="8" id="KW-1185">Reference proteome</keyword>